<dbReference type="FunFam" id="1.10.630.10:FF:000006">
    <property type="entry name" value="Cytochrome P450 302a1, mitochondrial"/>
    <property type="match status" value="1"/>
</dbReference>
<comment type="cofactor">
    <cofactor evidence="1 8">
        <name>heme</name>
        <dbReference type="ChEBI" id="CHEBI:30413"/>
    </cofactor>
</comment>
<comment type="caution">
    <text evidence="10">The sequence shown here is derived from an EMBL/GenBank/DDBJ whole genome shotgun (WGS) entry which is preliminary data.</text>
</comment>
<keyword evidence="3 8" id="KW-0349">Heme</keyword>
<dbReference type="Pfam" id="PF00067">
    <property type="entry name" value="p450"/>
    <property type="match status" value="1"/>
</dbReference>
<gene>
    <name evidence="10" type="ORF">CLODIP_2_CD14431</name>
</gene>
<dbReference type="PANTHER" id="PTHR24279">
    <property type="entry name" value="CYTOCHROME P450"/>
    <property type="match status" value="1"/>
</dbReference>
<dbReference type="PRINTS" id="PR00463">
    <property type="entry name" value="EP450I"/>
</dbReference>
<dbReference type="InterPro" id="IPR017972">
    <property type="entry name" value="Cyt_P450_CS"/>
</dbReference>
<evidence type="ECO:0000256" key="4">
    <source>
        <dbReference type="ARBA" id="ARBA00022723"/>
    </source>
</evidence>
<keyword evidence="4 8" id="KW-0479">Metal-binding</keyword>
<sequence>MFLANSAIYRPPVAKRVFLIALKRRATSAAATASAPVKSYDEIPGPKPLPLIGNAWRFLPYIGSWDTTDFAKWTKSLLDEYGKIVKIGNLPGRKDMIMIFDPDTIADVFKNEGPYPERMKFESVKYYREKIRPDFYEGFQGIVNENGERWLQARSIINQPMMKIEVANLFVPKSDQVSKDFVKLVKAIRGSNMEMAADFKNEIHKWALESIALISLDTRLGCLQQHLAKDSDAQKMIDAVVQIFELTYELDFKVPFWKLFPSKTMEALIGYSDNVLEISLKYVDQARSKFGDLSATETPEMSVLQRILKRDQSSKRAVIMCMDMIFAGVDTTSNTAACTLYYLACNPDKQEKLYLEIISVVLANPCENLTAEHLNKMKYLKACIKEATRLAPVVNGTARALPKDVVLHNYLIPKQKADIFMFNSTLYLQEEHYPDAKKFIPERWMREDKSCPVRKANKAHPFVFLPFGHGVRQCPGMRFANMEMETFIARMLLEFKVEWHQPPLTFISKALQTPLSPLQFTILDRNK</sequence>
<evidence type="ECO:0000256" key="8">
    <source>
        <dbReference type="PIRSR" id="PIRSR602401-1"/>
    </source>
</evidence>
<organism evidence="10 11">
    <name type="scientific">Cloeon dipterum</name>
    <dbReference type="NCBI Taxonomy" id="197152"/>
    <lineage>
        <taxon>Eukaryota</taxon>
        <taxon>Metazoa</taxon>
        <taxon>Ecdysozoa</taxon>
        <taxon>Arthropoda</taxon>
        <taxon>Hexapoda</taxon>
        <taxon>Insecta</taxon>
        <taxon>Pterygota</taxon>
        <taxon>Palaeoptera</taxon>
        <taxon>Ephemeroptera</taxon>
        <taxon>Pisciforma</taxon>
        <taxon>Baetidae</taxon>
        <taxon>Cloeon</taxon>
    </lineage>
</organism>
<dbReference type="SUPFAM" id="SSF48264">
    <property type="entry name" value="Cytochrome P450"/>
    <property type="match status" value="1"/>
</dbReference>
<keyword evidence="7 9" id="KW-0503">Monooxygenase</keyword>
<dbReference type="GO" id="GO:0020037">
    <property type="term" value="F:heme binding"/>
    <property type="evidence" value="ECO:0007669"/>
    <property type="project" value="InterPro"/>
</dbReference>
<dbReference type="PANTHER" id="PTHR24279:SF120">
    <property type="entry name" value="CYTOCHROME P450"/>
    <property type="match status" value="1"/>
</dbReference>
<dbReference type="InterPro" id="IPR001128">
    <property type="entry name" value="Cyt_P450"/>
</dbReference>
<dbReference type="Gene3D" id="1.10.630.10">
    <property type="entry name" value="Cytochrome P450"/>
    <property type="match status" value="1"/>
</dbReference>
<evidence type="ECO:0000256" key="9">
    <source>
        <dbReference type="RuleBase" id="RU000461"/>
    </source>
</evidence>
<dbReference type="EMBL" id="CADEPI010000009">
    <property type="protein sequence ID" value="CAB3362650.1"/>
    <property type="molecule type" value="Genomic_DNA"/>
</dbReference>
<keyword evidence="5 9" id="KW-0560">Oxidoreductase</keyword>
<evidence type="ECO:0008006" key="12">
    <source>
        <dbReference type="Google" id="ProtNLM"/>
    </source>
</evidence>
<keyword evidence="6 8" id="KW-0408">Iron</keyword>
<evidence type="ECO:0000256" key="5">
    <source>
        <dbReference type="ARBA" id="ARBA00023002"/>
    </source>
</evidence>
<dbReference type="InterPro" id="IPR002401">
    <property type="entry name" value="Cyt_P450_E_grp-I"/>
</dbReference>
<dbReference type="PRINTS" id="PR00385">
    <property type="entry name" value="P450"/>
</dbReference>
<dbReference type="GO" id="GO:0016705">
    <property type="term" value="F:oxidoreductase activity, acting on paired donors, with incorporation or reduction of molecular oxygen"/>
    <property type="evidence" value="ECO:0007669"/>
    <property type="project" value="InterPro"/>
</dbReference>
<name>A0A8S1C0W3_9INSE</name>
<evidence type="ECO:0000256" key="2">
    <source>
        <dbReference type="ARBA" id="ARBA00010617"/>
    </source>
</evidence>
<evidence type="ECO:0000313" key="10">
    <source>
        <dbReference type="EMBL" id="CAB3362650.1"/>
    </source>
</evidence>
<feature type="binding site" description="axial binding residue" evidence="8">
    <location>
        <position position="474"/>
    </location>
    <ligand>
        <name>heme</name>
        <dbReference type="ChEBI" id="CHEBI:30413"/>
    </ligand>
    <ligandPart>
        <name>Fe</name>
        <dbReference type="ChEBI" id="CHEBI:18248"/>
    </ligandPart>
</feature>
<dbReference type="OrthoDB" id="3945418at2759"/>
<evidence type="ECO:0000256" key="7">
    <source>
        <dbReference type="ARBA" id="ARBA00023033"/>
    </source>
</evidence>
<evidence type="ECO:0000313" key="11">
    <source>
        <dbReference type="Proteomes" id="UP000494165"/>
    </source>
</evidence>
<accession>A0A8S1C0W3</accession>
<evidence type="ECO:0000256" key="6">
    <source>
        <dbReference type="ARBA" id="ARBA00023004"/>
    </source>
</evidence>
<dbReference type="InterPro" id="IPR050479">
    <property type="entry name" value="CYP11_CYP27_families"/>
</dbReference>
<evidence type="ECO:0000256" key="3">
    <source>
        <dbReference type="ARBA" id="ARBA00022617"/>
    </source>
</evidence>
<keyword evidence="11" id="KW-1185">Reference proteome</keyword>
<dbReference type="PROSITE" id="PS00086">
    <property type="entry name" value="CYTOCHROME_P450"/>
    <property type="match status" value="1"/>
</dbReference>
<protein>
    <recommendedName>
        <fullName evidence="12">Cytochrome P450</fullName>
    </recommendedName>
</protein>
<dbReference type="InterPro" id="IPR036396">
    <property type="entry name" value="Cyt_P450_sf"/>
</dbReference>
<reference evidence="10 11" key="1">
    <citation type="submission" date="2020-04" db="EMBL/GenBank/DDBJ databases">
        <authorList>
            <person name="Alioto T."/>
            <person name="Alioto T."/>
            <person name="Gomez Garrido J."/>
        </authorList>
    </citation>
    <scope>NUCLEOTIDE SEQUENCE [LARGE SCALE GENOMIC DNA]</scope>
</reference>
<proteinExistence type="inferred from homology"/>
<comment type="similarity">
    <text evidence="2 9">Belongs to the cytochrome P450 family.</text>
</comment>
<dbReference type="CDD" id="cd11054">
    <property type="entry name" value="CYP24A1-like"/>
    <property type="match status" value="1"/>
</dbReference>
<dbReference type="AlphaFoldDB" id="A0A8S1C0W3"/>
<dbReference type="GO" id="GO:0004497">
    <property type="term" value="F:monooxygenase activity"/>
    <property type="evidence" value="ECO:0007669"/>
    <property type="project" value="UniProtKB-KW"/>
</dbReference>
<dbReference type="GO" id="GO:0005506">
    <property type="term" value="F:iron ion binding"/>
    <property type="evidence" value="ECO:0007669"/>
    <property type="project" value="InterPro"/>
</dbReference>
<dbReference type="Proteomes" id="UP000494165">
    <property type="component" value="Unassembled WGS sequence"/>
</dbReference>
<evidence type="ECO:0000256" key="1">
    <source>
        <dbReference type="ARBA" id="ARBA00001971"/>
    </source>
</evidence>